<sequence length="329" mass="37421">MCHYHHLTLSERENLLFFRAQSYSISRIAAALGRDKSTISRELRRNTVNGKYLPITAQQQYARRRKACKPHKRLENAELFALVKNLFLVHHWSPEEIAGRLQLEHQKALLSYATIYRAIYAGMFDETSSSHGSRGAVRRLRHHGKSRHTRQYQERRGSIPISHDISERPAGAANRSRRGHWECDTIAGKTGKACLVTLVDRKSLYLVGGKAAKKTAQAVNTVLLQVLQGQPVKSLTPDRGKEFAHHAAVTEALNGVPFYFPPPHQPWQRGSNENTNGLVREYFPKGTDITLVPEAYVQAVFAELNRRPRKCLGYKTPYEVHYSKKLHLA</sequence>
<dbReference type="GO" id="GO:0004803">
    <property type="term" value="F:transposase activity"/>
    <property type="evidence" value="ECO:0007669"/>
    <property type="project" value="InterPro"/>
</dbReference>
<dbReference type="EMBL" id="CP029462">
    <property type="protein sequence ID" value="AXL22242.1"/>
    <property type="molecule type" value="Genomic_DNA"/>
</dbReference>
<evidence type="ECO:0000256" key="2">
    <source>
        <dbReference type="ARBA" id="ARBA00006363"/>
    </source>
</evidence>
<comment type="function">
    <text evidence="1">Required for the transposition of the insertion element.</text>
</comment>
<accession>A0A346B299</accession>
<reference evidence="7 8" key="1">
    <citation type="submission" date="2018-05" db="EMBL/GenBank/DDBJ databases">
        <title>Complete genome sequence of Megasphaera sp. AJH120T, isolated from the ceca of a chicken.</title>
        <authorList>
            <person name="Maki J."/>
            <person name="Looft T."/>
        </authorList>
    </citation>
    <scope>NUCLEOTIDE SEQUENCE [LARGE SCALE GENOMIC DNA]</scope>
    <source>
        <strain evidence="7 8">AJH120</strain>
    </source>
</reference>
<evidence type="ECO:0000256" key="5">
    <source>
        <dbReference type="ARBA" id="ARBA00023172"/>
    </source>
</evidence>
<dbReference type="PANTHER" id="PTHR10948:SF23">
    <property type="entry name" value="TRANSPOSASE INSI FOR INSERTION SEQUENCE ELEMENT IS30A-RELATED"/>
    <property type="match status" value="1"/>
</dbReference>
<dbReference type="NCBIfam" id="NF033563">
    <property type="entry name" value="transpos_IS30"/>
    <property type="match status" value="1"/>
</dbReference>
<proteinExistence type="inferred from homology"/>
<dbReference type="PROSITE" id="PS50994">
    <property type="entry name" value="INTEGRASE"/>
    <property type="match status" value="1"/>
</dbReference>
<dbReference type="AlphaFoldDB" id="A0A346B299"/>
<dbReference type="InterPro" id="IPR001584">
    <property type="entry name" value="Integrase_cat-core"/>
</dbReference>
<dbReference type="InterPro" id="IPR036397">
    <property type="entry name" value="RNaseH_sf"/>
</dbReference>
<dbReference type="PROSITE" id="PS01043">
    <property type="entry name" value="TRANSPOSASE_IS30"/>
    <property type="match status" value="1"/>
</dbReference>
<dbReference type="GO" id="GO:0005829">
    <property type="term" value="C:cytosol"/>
    <property type="evidence" value="ECO:0007669"/>
    <property type="project" value="TreeGrafter"/>
</dbReference>
<evidence type="ECO:0000259" key="6">
    <source>
        <dbReference type="PROSITE" id="PS50994"/>
    </source>
</evidence>
<keyword evidence="3" id="KW-0815">Transposition</keyword>
<dbReference type="Pfam" id="PF13936">
    <property type="entry name" value="HTH_38"/>
    <property type="match status" value="1"/>
</dbReference>
<dbReference type="InterPro" id="IPR025246">
    <property type="entry name" value="IS30-like_HTH"/>
</dbReference>
<evidence type="ECO:0000256" key="4">
    <source>
        <dbReference type="ARBA" id="ARBA00023125"/>
    </source>
</evidence>
<dbReference type="GO" id="GO:0006313">
    <property type="term" value="P:DNA transposition"/>
    <property type="evidence" value="ECO:0007669"/>
    <property type="project" value="InterPro"/>
</dbReference>
<dbReference type="InterPro" id="IPR012337">
    <property type="entry name" value="RNaseH-like_sf"/>
</dbReference>
<evidence type="ECO:0000256" key="3">
    <source>
        <dbReference type="ARBA" id="ARBA00022578"/>
    </source>
</evidence>
<organism evidence="7 8">
    <name type="scientific">Megasphaera stantonii</name>
    <dbReference type="NCBI Taxonomy" id="2144175"/>
    <lineage>
        <taxon>Bacteria</taxon>
        <taxon>Bacillati</taxon>
        <taxon>Bacillota</taxon>
        <taxon>Negativicutes</taxon>
        <taxon>Veillonellales</taxon>
        <taxon>Veillonellaceae</taxon>
        <taxon>Megasphaera</taxon>
    </lineage>
</organism>
<protein>
    <submittedName>
        <fullName evidence="7">IS30 family transposase</fullName>
    </submittedName>
</protein>
<evidence type="ECO:0000313" key="8">
    <source>
        <dbReference type="Proteomes" id="UP000254337"/>
    </source>
</evidence>
<dbReference type="KEGG" id="meg:DKB62_12090"/>
<feature type="domain" description="Integrase catalytic" evidence="6">
    <location>
        <begin position="165"/>
        <end position="325"/>
    </location>
</feature>
<dbReference type="PANTHER" id="PTHR10948">
    <property type="entry name" value="TRANSPOSASE"/>
    <property type="match status" value="1"/>
</dbReference>
<name>A0A346B299_9FIRM</name>
<dbReference type="GO" id="GO:0003677">
    <property type="term" value="F:DNA binding"/>
    <property type="evidence" value="ECO:0007669"/>
    <property type="project" value="UniProtKB-KW"/>
</dbReference>
<dbReference type="SUPFAM" id="SSF53098">
    <property type="entry name" value="Ribonuclease H-like"/>
    <property type="match status" value="1"/>
</dbReference>
<dbReference type="InterPro" id="IPR053392">
    <property type="entry name" value="Transposase_IS30-like"/>
</dbReference>
<keyword evidence="8" id="KW-1185">Reference proteome</keyword>
<evidence type="ECO:0000256" key="1">
    <source>
        <dbReference type="ARBA" id="ARBA00002190"/>
    </source>
</evidence>
<comment type="similarity">
    <text evidence="2">Belongs to the transposase IS30 family.</text>
</comment>
<keyword evidence="4" id="KW-0238">DNA-binding</keyword>
<dbReference type="OrthoDB" id="1632013at2"/>
<dbReference type="InterPro" id="IPR051917">
    <property type="entry name" value="Transposase-Integrase"/>
</dbReference>
<dbReference type="GO" id="GO:0015074">
    <property type="term" value="P:DNA integration"/>
    <property type="evidence" value="ECO:0007669"/>
    <property type="project" value="InterPro"/>
</dbReference>
<dbReference type="InterPro" id="IPR001598">
    <property type="entry name" value="Transposase_IS30_CS"/>
</dbReference>
<keyword evidence="5" id="KW-0233">DNA recombination</keyword>
<dbReference type="Gene3D" id="3.30.420.10">
    <property type="entry name" value="Ribonuclease H-like superfamily/Ribonuclease H"/>
    <property type="match status" value="1"/>
</dbReference>
<gene>
    <name evidence="7" type="ORF">DKB62_12090</name>
</gene>
<dbReference type="RefSeq" id="WP_115759909.1">
    <property type="nucleotide sequence ID" value="NZ_CP029462.1"/>
</dbReference>
<evidence type="ECO:0000313" key="7">
    <source>
        <dbReference type="EMBL" id="AXL22242.1"/>
    </source>
</evidence>
<dbReference type="Proteomes" id="UP000254337">
    <property type="component" value="Chromosome"/>
</dbReference>